<dbReference type="Proteomes" id="UP000256257">
    <property type="component" value="Unassembled WGS sequence"/>
</dbReference>
<gene>
    <name evidence="1" type="ORF">DRF67_19405</name>
</gene>
<accession>A0A3D9APS2</accession>
<reference evidence="1 2" key="1">
    <citation type="submission" date="2018-06" db="EMBL/GenBank/DDBJ databases">
        <title>Novel Chryseobacterium species.</title>
        <authorList>
            <person name="Newman J."/>
            <person name="Hugo C."/>
            <person name="Oosthuizen L."/>
            <person name="Charimba G."/>
        </authorList>
    </citation>
    <scope>NUCLEOTIDE SEQUENCE [LARGE SCALE GENOMIC DNA]</scope>
    <source>
        <strain evidence="1 2">7_F195</strain>
    </source>
</reference>
<dbReference type="InterPro" id="IPR029068">
    <property type="entry name" value="Glyas_Bleomycin-R_OHBP_Dase"/>
</dbReference>
<dbReference type="Gene3D" id="3.10.180.10">
    <property type="entry name" value="2,3-Dihydroxybiphenyl 1,2-Dioxygenase, domain 1"/>
    <property type="match status" value="1"/>
</dbReference>
<dbReference type="RefSeq" id="WP_115929958.1">
    <property type="nucleotide sequence ID" value="NZ_QNVV01000024.1"/>
</dbReference>
<evidence type="ECO:0000313" key="2">
    <source>
        <dbReference type="Proteomes" id="UP000256257"/>
    </source>
</evidence>
<comment type="caution">
    <text evidence="1">The sequence shown here is derived from an EMBL/GenBank/DDBJ whole genome shotgun (WGS) entry which is preliminary data.</text>
</comment>
<dbReference type="OrthoDB" id="4762357at2"/>
<dbReference type="EMBL" id="QNVV01000024">
    <property type="protein sequence ID" value="REC43369.1"/>
    <property type="molecule type" value="Genomic_DNA"/>
</dbReference>
<keyword evidence="2" id="KW-1185">Reference proteome</keyword>
<name>A0A3D9APS2_9FLAO</name>
<sequence>MLIKMNARLDTVILYVQDVQLLKNFYVDHFDLKVIEEDSVWVLLDAGAAYIGLHRAGNYFITNMEDTEIFGSNTKIVFEIDMDINSARNEFVLKNIPMREIKTFENYPFMLCDGTDPEGNVFQLKSRKTR</sequence>
<evidence type="ECO:0000313" key="1">
    <source>
        <dbReference type="EMBL" id="REC43369.1"/>
    </source>
</evidence>
<dbReference type="SUPFAM" id="SSF54593">
    <property type="entry name" value="Glyoxalase/Bleomycin resistance protein/Dihydroxybiphenyl dioxygenase"/>
    <property type="match status" value="1"/>
</dbReference>
<organism evidence="1 2">
    <name type="scientific">Chryseobacterium pennipullorum</name>
    <dbReference type="NCBI Taxonomy" id="2258963"/>
    <lineage>
        <taxon>Bacteria</taxon>
        <taxon>Pseudomonadati</taxon>
        <taxon>Bacteroidota</taxon>
        <taxon>Flavobacteriia</taxon>
        <taxon>Flavobacteriales</taxon>
        <taxon>Weeksellaceae</taxon>
        <taxon>Chryseobacterium group</taxon>
        <taxon>Chryseobacterium</taxon>
    </lineage>
</organism>
<proteinExistence type="predicted"/>
<protein>
    <submittedName>
        <fullName evidence="1">VOC family protein</fullName>
    </submittedName>
</protein>
<dbReference type="AlphaFoldDB" id="A0A3D9APS2"/>